<reference evidence="1" key="1">
    <citation type="submission" date="2022-08" db="EMBL/GenBank/DDBJ databases">
        <title>Genome Sequence of Lecanicillium fungicola.</title>
        <authorList>
            <person name="Buettner E."/>
        </authorList>
    </citation>
    <scope>NUCLEOTIDE SEQUENCE</scope>
    <source>
        <strain evidence="1">Babe33</strain>
    </source>
</reference>
<protein>
    <submittedName>
        <fullName evidence="1">Uncharacterized protein</fullName>
    </submittedName>
</protein>
<accession>A0ACC1MZG6</accession>
<gene>
    <name evidence="1" type="ORF">NQ176_g7416</name>
</gene>
<proteinExistence type="predicted"/>
<sequence>METSHIVTVLLLMPTVIHLAYRQVRKFCIRDECQNLPRSEPNTSVRNSLSFFAFIYNIVFGKSEDHYLASTCKLFKQLGSTFSTKSCVWQTIFTSDGKNIKHMLATSFDDFELPQLRVHAISTLLGTGIFSINGASWSQARAMLRPCFAKRDKVEITLILEDHFQSFLHHVPRDGTEVDLQPLYFALTMDFATQFLTAKSSNMLDATKSHAKDWQFFEDYTTCSKEVVKKMCLGPLQIFRFNYSASHARRRVFQYIDNFIDEALQSTDLTTALPEHSALAKLAGLTSDRKVLRDQMLHLLVASRDTTASLLCNLFFMLAKKPVMYTRLRQEVLSVSGDTPPRPEQLKQMEYLRWCVQESLRLHPVIPTNAREAKRDTTLPVGGGSDGRNVLFVKKGTLIVYNVFAMHRDEAVFGANPEEFEPERWAGLRPGWGYLPFNGGPRICLGQQIAQLEAHYLVARMAQTFETMVSQDSRDWEELFALATTCKHGVKVKMDWA</sequence>
<evidence type="ECO:0000313" key="1">
    <source>
        <dbReference type="EMBL" id="KAJ2971986.1"/>
    </source>
</evidence>
<comment type="caution">
    <text evidence="1">The sequence shown here is derived from an EMBL/GenBank/DDBJ whole genome shotgun (WGS) entry which is preliminary data.</text>
</comment>
<organism evidence="1 2">
    <name type="scientific">Zarea fungicola</name>
    <dbReference type="NCBI Taxonomy" id="93591"/>
    <lineage>
        <taxon>Eukaryota</taxon>
        <taxon>Fungi</taxon>
        <taxon>Dikarya</taxon>
        <taxon>Ascomycota</taxon>
        <taxon>Pezizomycotina</taxon>
        <taxon>Sordariomycetes</taxon>
        <taxon>Hypocreomycetidae</taxon>
        <taxon>Hypocreales</taxon>
        <taxon>Cordycipitaceae</taxon>
        <taxon>Zarea</taxon>
    </lineage>
</organism>
<dbReference type="Proteomes" id="UP001143910">
    <property type="component" value="Unassembled WGS sequence"/>
</dbReference>
<keyword evidence="2" id="KW-1185">Reference proteome</keyword>
<name>A0ACC1MZG6_9HYPO</name>
<dbReference type="EMBL" id="JANJQO010001234">
    <property type="protein sequence ID" value="KAJ2971986.1"/>
    <property type="molecule type" value="Genomic_DNA"/>
</dbReference>
<evidence type="ECO:0000313" key="2">
    <source>
        <dbReference type="Proteomes" id="UP001143910"/>
    </source>
</evidence>